<comment type="caution">
    <text evidence="1">The sequence shown here is derived from an EMBL/GenBank/DDBJ whole genome shotgun (WGS) entry which is preliminary data.</text>
</comment>
<dbReference type="Gene3D" id="3.40.50.150">
    <property type="entry name" value="Vaccinia Virus protein VP39"/>
    <property type="match status" value="1"/>
</dbReference>
<proteinExistence type="predicted"/>
<evidence type="ECO:0000313" key="1">
    <source>
        <dbReference type="EMBL" id="TDP87883.1"/>
    </source>
</evidence>
<dbReference type="GO" id="GO:0032259">
    <property type="term" value="P:methylation"/>
    <property type="evidence" value="ECO:0007669"/>
    <property type="project" value="UniProtKB-KW"/>
</dbReference>
<dbReference type="SUPFAM" id="SSF53335">
    <property type="entry name" value="S-adenosyl-L-methionine-dependent methyltransferases"/>
    <property type="match status" value="1"/>
</dbReference>
<dbReference type="GO" id="GO:0008168">
    <property type="term" value="F:methyltransferase activity"/>
    <property type="evidence" value="ECO:0007669"/>
    <property type="project" value="UniProtKB-KW"/>
</dbReference>
<reference evidence="1 2" key="1">
    <citation type="submission" date="2019-03" db="EMBL/GenBank/DDBJ databases">
        <title>Genomic Encyclopedia of Type Strains, Phase IV (KMG-IV): sequencing the most valuable type-strain genomes for metagenomic binning, comparative biology and taxonomic classification.</title>
        <authorList>
            <person name="Goeker M."/>
        </authorList>
    </citation>
    <scope>NUCLEOTIDE SEQUENCE [LARGE SCALE GENOMIC DNA]</scope>
    <source>
        <strain evidence="1 2">DSM 11901</strain>
    </source>
</reference>
<keyword evidence="1" id="KW-0489">Methyltransferase</keyword>
<organism evidence="1 2">
    <name type="scientific">Aquabacterium commune</name>
    <dbReference type="NCBI Taxonomy" id="70586"/>
    <lineage>
        <taxon>Bacteria</taxon>
        <taxon>Pseudomonadati</taxon>
        <taxon>Pseudomonadota</taxon>
        <taxon>Betaproteobacteria</taxon>
        <taxon>Burkholderiales</taxon>
        <taxon>Aquabacterium</taxon>
    </lineage>
</organism>
<accession>A0A4R6RMH1</accession>
<dbReference type="AlphaFoldDB" id="A0A4R6RMH1"/>
<keyword evidence="2" id="KW-1185">Reference proteome</keyword>
<evidence type="ECO:0000313" key="2">
    <source>
        <dbReference type="Proteomes" id="UP000294593"/>
    </source>
</evidence>
<dbReference type="Proteomes" id="UP000294593">
    <property type="component" value="Unassembled WGS sequence"/>
</dbReference>
<name>A0A4R6RMH1_9BURK</name>
<dbReference type="Pfam" id="PF13489">
    <property type="entry name" value="Methyltransf_23"/>
    <property type="match status" value="1"/>
</dbReference>
<dbReference type="RefSeq" id="WP_133605568.1">
    <property type="nucleotide sequence ID" value="NZ_SNXW01000001.1"/>
</dbReference>
<dbReference type="OrthoDB" id="9791944at2"/>
<dbReference type="EMBL" id="SNXW01000001">
    <property type="protein sequence ID" value="TDP87883.1"/>
    <property type="molecule type" value="Genomic_DNA"/>
</dbReference>
<keyword evidence="1" id="KW-0808">Transferase</keyword>
<sequence length="256" mass="28067">MTAHTAPPALPALPDLSDHAPSHCSACGAAAPQPLGDRDFAYSCNDHFAGTAQFPPANAPVRYHRCGSCQFTFTAALDGWTPQDFQAHIYNADYVRADPVFADVRPTRNSQMVAALWNRALQDTVVLDFGGGDGTFARRLQAMGHRCHTVDPFHGEDTPELLDHYDLITCFEVIEHVPHGDLDAWFTTLLGHLSPQGTVLLSTELLDADMALSNWYIAPRNGHISLHTAASLRALAARHGLSLFSINHEMHLLRRV</sequence>
<gene>
    <name evidence="1" type="ORF">EV672_10114</name>
</gene>
<dbReference type="InterPro" id="IPR029063">
    <property type="entry name" value="SAM-dependent_MTases_sf"/>
</dbReference>
<protein>
    <submittedName>
        <fullName evidence="1">Methyltransferase family protein</fullName>
    </submittedName>
</protein>